<evidence type="ECO:0000256" key="2">
    <source>
        <dbReference type="SAM" id="MobiDB-lite"/>
    </source>
</evidence>
<keyword evidence="3" id="KW-1133">Transmembrane helix</keyword>
<dbReference type="GO" id="GO:0042910">
    <property type="term" value="F:xenobiotic transmembrane transporter activity"/>
    <property type="evidence" value="ECO:0007669"/>
    <property type="project" value="InterPro"/>
</dbReference>
<dbReference type="EMBL" id="HBEJ01008509">
    <property type="protein sequence ID" value="CAD8368567.1"/>
    <property type="molecule type" value="Transcribed_RNA"/>
</dbReference>
<feature type="transmembrane region" description="Helical" evidence="3">
    <location>
        <begin position="433"/>
        <end position="452"/>
    </location>
</feature>
<dbReference type="Pfam" id="PF01554">
    <property type="entry name" value="MatE"/>
    <property type="match status" value="2"/>
</dbReference>
<dbReference type="GO" id="GO:0015297">
    <property type="term" value="F:antiporter activity"/>
    <property type="evidence" value="ECO:0007669"/>
    <property type="project" value="InterPro"/>
</dbReference>
<feature type="transmembrane region" description="Helical" evidence="3">
    <location>
        <begin position="233"/>
        <end position="256"/>
    </location>
</feature>
<feature type="compositionally biased region" description="Polar residues" evidence="2">
    <location>
        <begin position="25"/>
        <end position="44"/>
    </location>
</feature>
<accession>A0A7S0ANF4</accession>
<dbReference type="PANTHER" id="PTHR11206">
    <property type="entry name" value="MULTIDRUG RESISTANCE PROTEIN"/>
    <property type="match status" value="1"/>
</dbReference>
<reference evidence="4" key="1">
    <citation type="submission" date="2021-01" db="EMBL/GenBank/DDBJ databases">
        <authorList>
            <person name="Corre E."/>
            <person name="Pelletier E."/>
            <person name="Niang G."/>
            <person name="Scheremetjew M."/>
            <person name="Finn R."/>
            <person name="Kale V."/>
            <person name="Holt S."/>
            <person name="Cochrane G."/>
            <person name="Meng A."/>
            <person name="Brown T."/>
            <person name="Cohen L."/>
        </authorList>
    </citation>
    <scope>NUCLEOTIDE SEQUENCE</scope>
    <source>
        <strain evidence="4">CCMP3303</strain>
    </source>
</reference>
<feature type="transmembrane region" description="Helical" evidence="3">
    <location>
        <begin position="464"/>
        <end position="483"/>
    </location>
</feature>
<feature type="transmembrane region" description="Helical" evidence="3">
    <location>
        <begin position="362"/>
        <end position="383"/>
    </location>
</feature>
<keyword evidence="3" id="KW-0812">Transmembrane</keyword>
<feature type="region of interest" description="Disordered" evidence="2">
    <location>
        <begin position="1"/>
        <end position="44"/>
    </location>
</feature>
<evidence type="ECO:0000313" key="4">
    <source>
        <dbReference type="EMBL" id="CAD8368567.1"/>
    </source>
</evidence>
<feature type="transmembrane region" description="Helical" evidence="3">
    <location>
        <begin position="287"/>
        <end position="310"/>
    </location>
</feature>
<feature type="transmembrane region" description="Helical" evidence="3">
    <location>
        <begin position="54"/>
        <end position="74"/>
    </location>
</feature>
<dbReference type="InterPro" id="IPR002528">
    <property type="entry name" value="MATE_fam"/>
</dbReference>
<evidence type="ECO:0008006" key="5">
    <source>
        <dbReference type="Google" id="ProtNLM"/>
    </source>
</evidence>
<name>A0A7S0ANF4_9STRA</name>
<organism evidence="4">
    <name type="scientific">Minutocellus polymorphus</name>
    <dbReference type="NCBI Taxonomy" id="265543"/>
    <lineage>
        <taxon>Eukaryota</taxon>
        <taxon>Sar</taxon>
        <taxon>Stramenopiles</taxon>
        <taxon>Ochrophyta</taxon>
        <taxon>Bacillariophyta</taxon>
        <taxon>Mediophyceae</taxon>
        <taxon>Cymatosirophycidae</taxon>
        <taxon>Cymatosirales</taxon>
        <taxon>Cymatosiraceae</taxon>
        <taxon>Minutocellus</taxon>
    </lineage>
</organism>
<gene>
    <name evidence="4" type="ORF">MPOL1434_LOCUS5005</name>
</gene>
<feature type="transmembrane region" description="Helical" evidence="3">
    <location>
        <begin position="403"/>
        <end position="421"/>
    </location>
</feature>
<protein>
    <recommendedName>
        <fullName evidence="5">Multidrug and toxic compound extrusion protein</fullName>
    </recommendedName>
</protein>
<feature type="transmembrane region" description="Helical" evidence="3">
    <location>
        <begin position="204"/>
        <end position="227"/>
    </location>
</feature>
<feature type="transmembrane region" description="Helical" evidence="3">
    <location>
        <begin position="322"/>
        <end position="341"/>
    </location>
</feature>
<keyword evidence="3" id="KW-0472">Membrane</keyword>
<sequence length="504" mass="54653">MAGARKDSDVEGGVVELPKGDGASASPSETTALLAQPADTTPSQVPRETFLHDIWDTIELAVPIFVAMVSWIGMKTTDTSLLGHVGAEALSASALSDLWTMCSGVLVNGRILRVLVGQSVGAGNPKLAGAYLQVSYFILSLLSVPVIACWLSTKFVWRAMGQGDEITADAGYYATVLALSIPGQIVYSQLSQFFSSQRIMHPEVIASSSALGLNLLFGLIFVLGVGIPNFSGFGFVSCPWVTTTVVYVQGFLLWYIACYRQRLHEKCWGGWNRSSITTERIKTFSSLYFPAALSAASDFWRMGVIGLIAANLGELEVGVFNTSYRIMWIVLIMVSAVANAGGIKMSLRLGSGDAAGAKQAGVVIFSLALSILVAIALLVVSNIRHLGMIFTQDKEFLDMFEASAVPFTCTLFFMNLSVAIEQIPMSMGRTSEVFWYGFVASWFGQVPGAYFLTKHWRDDLIGLYSGMAIGYVILSILYGILAYRSDWQKYADVALRRSETKSTS</sequence>
<proteinExistence type="inferred from homology"/>
<feature type="transmembrane region" description="Helical" evidence="3">
    <location>
        <begin position="130"/>
        <end position="151"/>
    </location>
</feature>
<comment type="similarity">
    <text evidence="1">Belongs to the multi antimicrobial extrusion (MATE) (TC 2.A.66.1) family.</text>
</comment>
<dbReference type="GO" id="GO:0016020">
    <property type="term" value="C:membrane"/>
    <property type="evidence" value="ECO:0007669"/>
    <property type="project" value="InterPro"/>
</dbReference>
<evidence type="ECO:0000256" key="1">
    <source>
        <dbReference type="ARBA" id="ARBA00010199"/>
    </source>
</evidence>
<evidence type="ECO:0000256" key="3">
    <source>
        <dbReference type="SAM" id="Phobius"/>
    </source>
</evidence>
<dbReference type="AlphaFoldDB" id="A0A7S0ANF4"/>